<dbReference type="InterPro" id="IPR010137">
    <property type="entry name" value="Lipid_A_LpxA"/>
</dbReference>
<dbReference type="GO" id="GO:0008610">
    <property type="term" value="P:lipid biosynthetic process"/>
    <property type="evidence" value="ECO:0007669"/>
    <property type="project" value="InterPro"/>
</dbReference>
<name>A0A6J5NFW2_9CAUD</name>
<evidence type="ECO:0000313" key="1">
    <source>
        <dbReference type="EMBL" id="CAB4157813.1"/>
    </source>
</evidence>
<accession>A0A6J5NFW2</accession>
<reference evidence="1" key="1">
    <citation type="submission" date="2020-04" db="EMBL/GenBank/DDBJ databases">
        <authorList>
            <person name="Chiriac C."/>
            <person name="Salcher M."/>
            <person name="Ghai R."/>
            <person name="Kavagutti S V."/>
        </authorList>
    </citation>
    <scope>NUCLEOTIDE SEQUENCE</scope>
</reference>
<dbReference type="InterPro" id="IPR011004">
    <property type="entry name" value="Trimer_LpxA-like_sf"/>
</dbReference>
<dbReference type="GO" id="GO:0008780">
    <property type="term" value="F:acyl-[acyl-carrier-protein]-UDP-N-acetylglucosamine O-acyltransferase activity"/>
    <property type="evidence" value="ECO:0007669"/>
    <property type="project" value="InterPro"/>
</dbReference>
<sequence length="167" mass="18156">MANFIHPTAIIGDNVILGDNNYIGAYCIIGDPAEHKKFWGEKKGTVIIGDNNIITGLVTIDAGTKEQTMIHNNCFIMKHAHIGHDCWILDNVTISCGAKIGGHSIIKPYSNIGLNAVLHQYTTIEQGCMIGASAFIKGATEEFTKYAGVPARKIGINEYSRNIIDPK</sequence>
<dbReference type="PANTHER" id="PTHR43480:SF1">
    <property type="entry name" value="ACYL-[ACYL-CARRIER-PROTEIN]--UDP-N-ACETYLGLUCOSAMINE O-ACYLTRANSFERASE, MITOCHONDRIAL-RELATED"/>
    <property type="match status" value="1"/>
</dbReference>
<dbReference type="EMBL" id="LR796662">
    <property type="protein sequence ID" value="CAB4157813.1"/>
    <property type="molecule type" value="Genomic_DNA"/>
</dbReference>
<dbReference type="InterPro" id="IPR001451">
    <property type="entry name" value="Hexapep"/>
</dbReference>
<gene>
    <name evidence="1" type="ORF">UFOVP690_46</name>
</gene>
<organism evidence="1">
    <name type="scientific">uncultured Caudovirales phage</name>
    <dbReference type="NCBI Taxonomy" id="2100421"/>
    <lineage>
        <taxon>Viruses</taxon>
        <taxon>Duplodnaviria</taxon>
        <taxon>Heunggongvirae</taxon>
        <taxon>Uroviricota</taxon>
        <taxon>Caudoviricetes</taxon>
        <taxon>Peduoviridae</taxon>
        <taxon>Maltschvirus</taxon>
        <taxon>Maltschvirus maltsch</taxon>
    </lineage>
</organism>
<dbReference type="PANTHER" id="PTHR43480">
    <property type="entry name" value="ACYL-[ACYL-CARRIER-PROTEIN]--UDP-N-ACETYLGLUCOSAMINE O-ACYLTRANSFERASE"/>
    <property type="match status" value="1"/>
</dbReference>
<dbReference type="SUPFAM" id="SSF51161">
    <property type="entry name" value="Trimeric LpxA-like enzymes"/>
    <property type="match status" value="1"/>
</dbReference>
<proteinExistence type="predicted"/>
<dbReference type="Pfam" id="PF00132">
    <property type="entry name" value="Hexapep"/>
    <property type="match status" value="1"/>
</dbReference>
<dbReference type="Gene3D" id="2.160.10.10">
    <property type="entry name" value="Hexapeptide repeat proteins"/>
    <property type="match status" value="1"/>
</dbReference>
<protein>
    <submittedName>
        <fullName evidence="1">LpxA Acyl-[acyl carrier protein]</fullName>
    </submittedName>
</protein>